<dbReference type="STRING" id="187304.B0E33_10905"/>
<dbReference type="AlphaFoldDB" id="A0A0M6Y5V7"/>
<evidence type="ECO:0000313" key="1">
    <source>
        <dbReference type="EMBL" id="CTQ44180.1"/>
    </source>
</evidence>
<sequence>MSPTAKLAKNEQMWNKMRMEPDHQPLAGRIQLDDPLKDGRQSETALKVWRGAARLLRQLDFACLPEVTLASARRADLLALGPKHELWIVEVKSSIADFRADTKWPDYRLHCDRLYFATHPDVPLEIFPEEAGLIVSDGFGAEILREAPEHKLAAATRKSVTHRFARHAAHRLHNLSDPDGAQIFNRF</sequence>
<dbReference type="EMBL" id="CXST01000002">
    <property type="protein sequence ID" value="CTQ44180.1"/>
    <property type="molecule type" value="Genomic_DNA"/>
</dbReference>
<gene>
    <name evidence="1" type="ORF">LAL4801_02622</name>
</gene>
<accession>A0A0M6Y5V7</accession>
<dbReference type="Pfam" id="PF06319">
    <property type="entry name" value="MmcB-like"/>
    <property type="match status" value="1"/>
</dbReference>
<name>A0A0M6Y5V7_9HYPH</name>
<keyword evidence="2" id="KW-1185">Reference proteome</keyword>
<evidence type="ECO:0008006" key="3">
    <source>
        <dbReference type="Google" id="ProtNLM"/>
    </source>
</evidence>
<dbReference type="Proteomes" id="UP000048926">
    <property type="component" value="Unassembled WGS sequence"/>
</dbReference>
<dbReference type="InterPro" id="IPR009394">
    <property type="entry name" value="MmcB-like"/>
</dbReference>
<proteinExistence type="predicted"/>
<reference evidence="2" key="1">
    <citation type="submission" date="2015-07" db="EMBL/GenBank/DDBJ databases">
        <authorList>
            <person name="Rodrigo-Torres Lidia"/>
            <person name="Arahal R.David."/>
        </authorList>
    </citation>
    <scope>NUCLEOTIDE SEQUENCE [LARGE SCALE GENOMIC DNA]</scope>
    <source>
        <strain evidence="2">CECT 4801</strain>
    </source>
</reference>
<organism evidence="1 2">
    <name type="scientific">Roseibium aggregatum</name>
    <dbReference type="NCBI Taxonomy" id="187304"/>
    <lineage>
        <taxon>Bacteria</taxon>
        <taxon>Pseudomonadati</taxon>
        <taxon>Pseudomonadota</taxon>
        <taxon>Alphaproteobacteria</taxon>
        <taxon>Hyphomicrobiales</taxon>
        <taxon>Stappiaceae</taxon>
        <taxon>Roseibium</taxon>
    </lineage>
</organism>
<protein>
    <recommendedName>
        <fullName evidence="3">DNA repair protein MmcB-related protein</fullName>
    </recommendedName>
</protein>
<evidence type="ECO:0000313" key="2">
    <source>
        <dbReference type="Proteomes" id="UP000048926"/>
    </source>
</evidence>